<comment type="caution">
    <text evidence="2">The sequence shown here is derived from an EMBL/GenBank/DDBJ whole genome shotgun (WGS) entry which is preliminary data.</text>
</comment>
<dbReference type="Proteomes" id="UP000635565">
    <property type="component" value="Unassembled WGS sequence"/>
</dbReference>
<name>A0ABQ3VVA0_9CHLR</name>
<dbReference type="PROSITE" id="PS51819">
    <property type="entry name" value="VOC"/>
    <property type="match status" value="1"/>
</dbReference>
<accession>A0ABQ3VVA0</accession>
<dbReference type="Gene3D" id="3.10.180.10">
    <property type="entry name" value="2,3-Dihydroxybiphenyl 1,2-Dioxygenase, domain 1"/>
    <property type="match status" value="1"/>
</dbReference>
<dbReference type="InterPro" id="IPR029068">
    <property type="entry name" value="Glyas_Bleomycin-R_OHBP_Dase"/>
</dbReference>
<dbReference type="InterPro" id="IPR037523">
    <property type="entry name" value="VOC_core"/>
</dbReference>
<proteinExistence type="predicted"/>
<evidence type="ECO:0000259" key="1">
    <source>
        <dbReference type="PROSITE" id="PS51819"/>
    </source>
</evidence>
<organism evidence="2 3">
    <name type="scientific">Dictyobacter formicarum</name>
    <dbReference type="NCBI Taxonomy" id="2778368"/>
    <lineage>
        <taxon>Bacteria</taxon>
        <taxon>Bacillati</taxon>
        <taxon>Chloroflexota</taxon>
        <taxon>Ktedonobacteria</taxon>
        <taxon>Ktedonobacterales</taxon>
        <taxon>Dictyobacteraceae</taxon>
        <taxon>Dictyobacter</taxon>
    </lineage>
</organism>
<keyword evidence="3" id="KW-1185">Reference proteome</keyword>
<dbReference type="Pfam" id="PF00903">
    <property type="entry name" value="Glyoxalase"/>
    <property type="match status" value="1"/>
</dbReference>
<gene>
    <name evidence="2" type="ORF">KSZ_72370</name>
</gene>
<dbReference type="CDD" id="cd06587">
    <property type="entry name" value="VOC"/>
    <property type="match status" value="1"/>
</dbReference>
<evidence type="ECO:0000313" key="3">
    <source>
        <dbReference type="Proteomes" id="UP000635565"/>
    </source>
</evidence>
<dbReference type="EMBL" id="BNJJ01000033">
    <property type="protein sequence ID" value="GHO89231.1"/>
    <property type="molecule type" value="Genomic_DNA"/>
</dbReference>
<reference evidence="2 3" key="1">
    <citation type="journal article" date="2021" name="Int. J. Syst. Evol. Microbiol.">
        <title>Reticulibacter mediterranei gen. nov., sp. nov., within the new family Reticulibacteraceae fam. nov., and Ktedonospora formicarum gen. nov., sp. nov., Ktedonobacter robiniae sp. nov., Dictyobacter formicarum sp. nov. and Dictyobacter arantiisoli sp. nov., belonging to the class Ktedonobacteria.</title>
        <authorList>
            <person name="Yabe S."/>
            <person name="Zheng Y."/>
            <person name="Wang C.M."/>
            <person name="Sakai Y."/>
            <person name="Abe K."/>
            <person name="Yokota A."/>
            <person name="Donadio S."/>
            <person name="Cavaletti L."/>
            <person name="Monciardini P."/>
        </authorList>
    </citation>
    <scope>NUCLEOTIDE SEQUENCE [LARGE SCALE GENOMIC DNA]</scope>
    <source>
        <strain evidence="2 3">SOSP1-9</strain>
    </source>
</reference>
<sequence>MYKPVNRVRSICVHVSNMSNAIQWYSDLLGTPVSTPSHEGTIYDLPLQPEGLGLMLDANTALTEADGRHPLFLLETEDIQAMYHFLREKQAEICSEIQDIGSVYFFAFKDPDGNILMACQPK</sequence>
<evidence type="ECO:0000313" key="2">
    <source>
        <dbReference type="EMBL" id="GHO89231.1"/>
    </source>
</evidence>
<protein>
    <recommendedName>
        <fullName evidence="1">VOC domain-containing protein</fullName>
    </recommendedName>
</protein>
<dbReference type="SUPFAM" id="SSF54593">
    <property type="entry name" value="Glyoxalase/Bleomycin resistance protein/Dihydroxybiphenyl dioxygenase"/>
    <property type="match status" value="1"/>
</dbReference>
<dbReference type="InterPro" id="IPR004360">
    <property type="entry name" value="Glyas_Fos-R_dOase_dom"/>
</dbReference>
<dbReference type="RefSeq" id="WP_201366758.1">
    <property type="nucleotide sequence ID" value="NZ_BNJJ01000033.1"/>
</dbReference>
<feature type="domain" description="VOC" evidence="1">
    <location>
        <begin position="7"/>
        <end position="121"/>
    </location>
</feature>